<dbReference type="Pfam" id="PF03845">
    <property type="entry name" value="Spore_permease"/>
    <property type="match status" value="1"/>
</dbReference>
<evidence type="ECO:0000256" key="6">
    <source>
        <dbReference type="ARBA" id="ARBA00022989"/>
    </source>
</evidence>
<evidence type="ECO:0000256" key="2">
    <source>
        <dbReference type="ARBA" id="ARBA00007998"/>
    </source>
</evidence>
<evidence type="ECO:0000313" key="9">
    <source>
        <dbReference type="EMBL" id="GAA0724462.1"/>
    </source>
</evidence>
<evidence type="ECO:0000256" key="3">
    <source>
        <dbReference type="ARBA" id="ARBA00022448"/>
    </source>
</evidence>
<dbReference type="PANTHER" id="PTHR34975:SF2">
    <property type="entry name" value="SPORE GERMINATION PROTEIN A2"/>
    <property type="match status" value="1"/>
</dbReference>
<keyword evidence="7 8" id="KW-0472">Membrane</keyword>
<keyword evidence="10" id="KW-1185">Reference proteome</keyword>
<feature type="transmembrane region" description="Helical" evidence="8">
    <location>
        <begin position="41"/>
        <end position="61"/>
    </location>
</feature>
<comment type="similarity">
    <text evidence="2">Belongs to the amino acid-polyamine-organocation (APC) superfamily. Spore germination protein (SGP) (TC 2.A.3.9) family.</text>
</comment>
<dbReference type="InterPro" id="IPR004761">
    <property type="entry name" value="Spore_GerAB"/>
</dbReference>
<feature type="transmembrane region" description="Helical" evidence="8">
    <location>
        <begin position="304"/>
        <end position="322"/>
    </location>
</feature>
<dbReference type="Proteomes" id="UP001500339">
    <property type="component" value="Unassembled WGS sequence"/>
</dbReference>
<feature type="transmembrane region" description="Helical" evidence="8">
    <location>
        <begin position="189"/>
        <end position="207"/>
    </location>
</feature>
<accession>A0ABN1IZ92</accession>
<keyword evidence="6 8" id="KW-1133">Transmembrane helix</keyword>
<proteinExistence type="inferred from homology"/>
<keyword evidence="3" id="KW-0813">Transport</keyword>
<dbReference type="Gene3D" id="1.20.1740.10">
    <property type="entry name" value="Amino acid/polyamine transporter I"/>
    <property type="match status" value="1"/>
</dbReference>
<feature type="transmembrane region" description="Helical" evidence="8">
    <location>
        <begin position="147"/>
        <end position="169"/>
    </location>
</feature>
<comment type="caution">
    <text evidence="9">The sequence shown here is derived from an EMBL/GenBank/DDBJ whole genome shotgun (WGS) entry which is preliminary data.</text>
</comment>
<dbReference type="EMBL" id="BAAACF010000001">
    <property type="protein sequence ID" value="GAA0724462.1"/>
    <property type="molecule type" value="Genomic_DNA"/>
</dbReference>
<reference evidence="9 10" key="1">
    <citation type="journal article" date="2019" name="Int. J. Syst. Evol. Microbiol.">
        <title>The Global Catalogue of Microorganisms (GCM) 10K type strain sequencing project: providing services to taxonomists for standard genome sequencing and annotation.</title>
        <authorList>
            <consortium name="The Broad Institute Genomics Platform"/>
            <consortium name="The Broad Institute Genome Sequencing Center for Infectious Disease"/>
            <person name="Wu L."/>
            <person name="Ma J."/>
        </authorList>
    </citation>
    <scope>NUCLEOTIDE SEQUENCE [LARGE SCALE GENOMIC DNA]</scope>
    <source>
        <strain evidence="9 10">JCM 1405</strain>
    </source>
</reference>
<organism evidence="9 10">
    <name type="scientific">Clostridium malenominatum</name>
    <dbReference type="NCBI Taxonomy" id="1539"/>
    <lineage>
        <taxon>Bacteria</taxon>
        <taxon>Bacillati</taxon>
        <taxon>Bacillota</taxon>
        <taxon>Clostridia</taxon>
        <taxon>Eubacteriales</taxon>
        <taxon>Clostridiaceae</taxon>
        <taxon>Clostridium</taxon>
    </lineage>
</organism>
<sequence length="360" mass="40811">MKEDNVLTDTQFTLMLIGAMIGIGILTLPNDVIKIAKQDGWISVILGAIYPVYIVFLASYISSKHPKEDILILSKKFFGKALGKIFNLIFLLYFFFLATQVASGISGVLNIYMVHFLNKWNILIGTYIVITYAVYHGSKAVGRLNEFIFFATFIKFLIPLIAIKDSSILNIRPVLGSGVINIIKGIEQTTFAFAGIEIIFIIYPFIQNNKNLKKCGWKSIVFITTIYTVFTILDIVFLGIDASVKFLWPVVTVTESIMIPVINSFRYIFMSLWSLTMFKTICNNYFVFTYGLNEVVQKVKRKNIVLLLFPIAIIVSSLYGNVADSRKFTGKIMPIYVIFNIVFTSLIAIFVYIKNRRAIS</sequence>
<evidence type="ECO:0000256" key="5">
    <source>
        <dbReference type="ARBA" id="ARBA00022692"/>
    </source>
</evidence>
<evidence type="ECO:0000256" key="8">
    <source>
        <dbReference type="SAM" id="Phobius"/>
    </source>
</evidence>
<feature type="transmembrane region" description="Helical" evidence="8">
    <location>
        <begin position="117"/>
        <end position="135"/>
    </location>
</feature>
<feature type="transmembrane region" description="Helical" evidence="8">
    <location>
        <begin position="219"/>
        <end position="240"/>
    </location>
</feature>
<dbReference type="PANTHER" id="PTHR34975">
    <property type="entry name" value="SPORE GERMINATION PROTEIN A2"/>
    <property type="match status" value="1"/>
</dbReference>
<evidence type="ECO:0000256" key="7">
    <source>
        <dbReference type="ARBA" id="ARBA00023136"/>
    </source>
</evidence>
<feature type="transmembrane region" description="Helical" evidence="8">
    <location>
        <begin position="334"/>
        <end position="353"/>
    </location>
</feature>
<name>A0ABN1IZ92_9CLOT</name>
<dbReference type="NCBIfam" id="TIGR00912">
    <property type="entry name" value="2A0309"/>
    <property type="match status" value="1"/>
</dbReference>
<keyword evidence="4" id="KW-0309">Germination</keyword>
<evidence type="ECO:0000256" key="1">
    <source>
        <dbReference type="ARBA" id="ARBA00004141"/>
    </source>
</evidence>
<protein>
    <submittedName>
        <fullName evidence="9">Endospore germination permease</fullName>
    </submittedName>
</protein>
<feature type="transmembrane region" description="Helical" evidence="8">
    <location>
        <begin position="82"/>
        <end position="105"/>
    </location>
</feature>
<feature type="transmembrane region" description="Helical" evidence="8">
    <location>
        <begin position="12"/>
        <end position="29"/>
    </location>
</feature>
<evidence type="ECO:0000256" key="4">
    <source>
        <dbReference type="ARBA" id="ARBA00022544"/>
    </source>
</evidence>
<keyword evidence="5 8" id="KW-0812">Transmembrane</keyword>
<gene>
    <name evidence="9" type="ORF">GCM10008905_18370</name>
</gene>
<evidence type="ECO:0000313" key="10">
    <source>
        <dbReference type="Proteomes" id="UP001500339"/>
    </source>
</evidence>
<comment type="subcellular location">
    <subcellularLocation>
        <location evidence="1">Membrane</location>
        <topology evidence="1">Multi-pass membrane protein</topology>
    </subcellularLocation>
</comment>
<dbReference type="RefSeq" id="WP_343769021.1">
    <property type="nucleotide sequence ID" value="NZ_BAAACF010000001.1"/>
</dbReference>